<dbReference type="InterPro" id="IPR013012">
    <property type="entry name" value="PTS_EIIB_3"/>
</dbReference>
<keyword evidence="6" id="KW-0418">Kinase</keyword>
<dbReference type="PANTHER" id="PTHR34581:SF2">
    <property type="entry name" value="PTS SYSTEM N,N'-DIACETYLCHITOBIOSE-SPECIFIC EIIB COMPONENT"/>
    <property type="match status" value="1"/>
</dbReference>
<evidence type="ECO:0000313" key="9">
    <source>
        <dbReference type="EMBL" id="MDQ0154722.1"/>
    </source>
</evidence>
<dbReference type="PANTHER" id="PTHR34581">
    <property type="entry name" value="PTS SYSTEM N,N'-DIACETYLCHITOBIOSE-SPECIFIC EIIB COMPONENT"/>
    <property type="match status" value="1"/>
</dbReference>
<dbReference type="PROSITE" id="PS51100">
    <property type="entry name" value="PTS_EIIB_TYPE_3"/>
    <property type="match status" value="1"/>
</dbReference>
<dbReference type="Proteomes" id="UP001231362">
    <property type="component" value="Unassembled WGS sequence"/>
</dbReference>
<evidence type="ECO:0000256" key="4">
    <source>
        <dbReference type="ARBA" id="ARBA00022679"/>
    </source>
</evidence>
<evidence type="ECO:0000259" key="8">
    <source>
        <dbReference type="PROSITE" id="PS51100"/>
    </source>
</evidence>
<organism evidence="9 10">
    <name type="scientific">Anoxybacillus andreesenii</name>
    <dbReference type="NCBI Taxonomy" id="1325932"/>
    <lineage>
        <taxon>Bacteria</taxon>
        <taxon>Bacillati</taxon>
        <taxon>Bacillota</taxon>
        <taxon>Bacilli</taxon>
        <taxon>Bacillales</taxon>
        <taxon>Anoxybacillaceae</taxon>
        <taxon>Anoxybacillus</taxon>
    </lineage>
</organism>
<feature type="modified residue" description="Phosphocysteine; by EIIA" evidence="7">
    <location>
        <position position="13"/>
    </location>
</feature>
<reference evidence="9 10" key="1">
    <citation type="submission" date="2023-07" db="EMBL/GenBank/DDBJ databases">
        <title>Genomic Encyclopedia of Type Strains, Phase IV (KMG-IV): sequencing the most valuable type-strain genomes for metagenomic binning, comparative biology and taxonomic classification.</title>
        <authorList>
            <person name="Goeker M."/>
        </authorList>
    </citation>
    <scope>NUCLEOTIDE SEQUENCE [LARGE SCALE GENOMIC DNA]</scope>
    <source>
        <strain evidence="9 10">DSM 23948</strain>
    </source>
</reference>
<dbReference type="CDD" id="cd05564">
    <property type="entry name" value="PTS_IIB_chitobiose_lichenan"/>
    <property type="match status" value="1"/>
</dbReference>
<keyword evidence="5" id="KW-0598">Phosphotransferase system</keyword>
<dbReference type="Gene3D" id="3.40.50.2300">
    <property type="match status" value="1"/>
</dbReference>
<dbReference type="SUPFAM" id="SSF52794">
    <property type="entry name" value="PTS system IIB component-like"/>
    <property type="match status" value="1"/>
</dbReference>
<proteinExistence type="predicted"/>
<comment type="caution">
    <text evidence="9">The sequence shown here is derived from an EMBL/GenBank/DDBJ whole genome shotgun (WGS) entry which is preliminary data.</text>
</comment>
<evidence type="ECO:0000256" key="7">
    <source>
        <dbReference type="PROSITE-ProRule" id="PRU00423"/>
    </source>
</evidence>
<dbReference type="InterPro" id="IPR003501">
    <property type="entry name" value="PTS_EIIB_2/3"/>
</dbReference>
<keyword evidence="1" id="KW-0813">Transport</keyword>
<accession>A0ABT9V193</accession>
<gene>
    <name evidence="9" type="ORF">J2S07_001026</name>
</gene>
<keyword evidence="2" id="KW-0597">Phosphoprotein</keyword>
<sequence length="111" mass="12319">MHKEFMDKYILACAGGMSTSILARKMQNEAVTRGLNIEIEAISESNVKEELNRNSDRIKAILLGPQIRYIKQQVANMAAPFNVPVDVIDMMDYGTVNGPKVLDHALSLANQ</sequence>
<evidence type="ECO:0000256" key="1">
    <source>
        <dbReference type="ARBA" id="ARBA00022448"/>
    </source>
</evidence>
<evidence type="ECO:0000256" key="2">
    <source>
        <dbReference type="ARBA" id="ARBA00022553"/>
    </source>
</evidence>
<keyword evidence="10" id="KW-1185">Reference proteome</keyword>
<dbReference type="EMBL" id="JAUSTU010000003">
    <property type="protein sequence ID" value="MDQ0154722.1"/>
    <property type="molecule type" value="Genomic_DNA"/>
</dbReference>
<dbReference type="RefSeq" id="WP_307149309.1">
    <property type="nucleotide sequence ID" value="NZ_JAUSTU010000003.1"/>
</dbReference>
<protein>
    <submittedName>
        <fullName evidence="9">PTS system cellobiose-specific IIB component</fullName>
    </submittedName>
</protein>
<dbReference type="InterPro" id="IPR051819">
    <property type="entry name" value="PTS_sugar-specific_EIIB"/>
</dbReference>
<evidence type="ECO:0000256" key="6">
    <source>
        <dbReference type="ARBA" id="ARBA00022777"/>
    </source>
</evidence>
<keyword evidence="4" id="KW-0808">Transferase</keyword>
<feature type="domain" description="PTS EIIB type-3" evidence="8">
    <location>
        <begin position="6"/>
        <end position="111"/>
    </location>
</feature>
<evidence type="ECO:0000313" key="10">
    <source>
        <dbReference type="Proteomes" id="UP001231362"/>
    </source>
</evidence>
<name>A0ABT9V193_9BACL</name>
<evidence type="ECO:0000256" key="3">
    <source>
        <dbReference type="ARBA" id="ARBA00022597"/>
    </source>
</evidence>
<dbReference type="InterPro" id="IPR036095">
    <property type="entry name" value="PTS_EIIB-like_sf"/>
</dbReference>
<keyword evidence="3" id="KW-0762">Sugar transport</keyword>
<dbReference type="Pfam" id="PF02302">
    <property type="entry name" value="PTS_IIB"/>
    <property type="match status" value="1"/>
</dbReference>
<evidence type="ECO:0000256" key="5">
    <source>
        <dbReference type="ARBA" id="ARBA00022683"/>
    </source>
</evidence>